<feature type="domain" description="TIR" evidence="1">
    <location>
        <begin position="7"/>
        <end position="129"/>
    </location>
</feature>
<reference evidence="3" key="1">
    <citation type="submission" date="2016-10" db="EMBL/GenBank/DDBJ databases">
        <authorList>
            <person name="Varghese N."/>
            <person name="Submissions S."/>
        </authorList>
    </citation>
    <scope>NUCLEOTIDE SEQUENCE [LARGE SCALE GENOMIC DNA]</scope>
    <source>
        <strain evidence="3">DSM 44718</strain>
    </source>
</reference>
<proteinExistence type="predicted"/>
<evidence type="ECO:0000313" key="2">
    <source>
        <dbReference type="EMBL" id="SDZ18723.1"/>
    </source>
</evidence>
<evidence type="ECO:0000259" key="1">
    <source>
        <dbReference type="PROSITE" id="PS50104"/>
    </source>
</evidence>
<dbReference type="EMBL" id="FNQB01000002">
    <property type="protein sequence ID" value="SDZ18723.1"/>
    <property type="molecule type" value="Genomic_DNA"/>
</dbReference>
<dbReference type="SUPFAM" id="SSF52200">
    <property type="entry name" value="Toll/Interleukin receptor TIR domain"/>
    <property type="match status" value="1"/>
</dbReference>
<evidence type="ECO:0000313" key="3">
    <source>
        <dbReference type="Proteomes" id="UP000199632"/>
    </source>
</evidence>
<dbReference type="RefSeq" id="WP_275414256.1">
    <property type="nucleotide sequence ID" value="NZ_FNQB01000002.1"/>
</dbReference>
<dbReference type="InterPro" id="IPR000157">
    <property type="entry name" value="TIR_dom"/>
</dbReference>
<protein>
    <submittedName>
        <fullName evidence="2">TIR domain-containing protein</fullName>
    </submittedName>
</protein>
<organism evidence="2 3">
    <name type="scientific">Asanoa ishikariensis</name>
    <dbReference type="NCBI Taxonomy" id="137265"/>
    <lineage>
        <taxon>Bacteria</taxon>
        <taxon>Bacillati</taxon>
        <taxon>Actinomycetota</taxon>
        <taxon>Actinomycetes</taxon>
        <taxon>Micromonosporales</taxon>
        <taxon>Micromonosporaceae</taxon>
        <taxon>Asanoa</taxon>
    </lineage>
</organism>
<dbReference type="Pfam" id="PF13676">
    <property type="entry name" value="TIR_2"/>
    <property type="match status" value="1"/>
</dbReference>
<keyword evidence="3" id="KW-1185">Reference proteome</keyword>
<dbReference type="STRING" id="137265.SAMN05421684_3319"/>
<dbReference type="GO" id="GO:0007165">
    <property type="term" value="P:signal transduction"/>
    <property type="evidence" value="ECO:0007669"/>
    <property type="project" value="InterPro"/>
</dbReference>
<gene>
    <name evidence="2" type="ORF">SAMN05421684_3319</name>
</gene>
<sequence>MRGSTANGFDVFIGYNGRDRGRVLPIVRALRSRGIAAWVDEFELPPGRLFQDEIDRVLRSCRSAALFVGADGVGPWEQLEIKAAISQFLRRGLPVIPVLLDDAGPEPDLPLFLREFRMVRFAQETAFDLTISDLVWGITGSRDENVGARRTGSVGA</sequence>
<dbReference type="Proteomes" id="UP000199632">
    <property type="component" value="Unassembled WGS sequence"/>
</dbReference>
<name>A0A1H3QZP9_9ACTN</name>
<dbReference type="AlphaFoldDB" id="A0A1H3QZP9"/>
<accession>A0A1H3QZP9</accession>
<dbReference type="Gene3D" id="3.40.50.10140">
    <property type="entry name" value="Toll/interleukin-1 receptor homology (TIR) domain"/>
    <property type="match status" value="1"/>
</dbReference>
<dbReference type="InterPro" id="IPR035897">
    <property type="entry name" value="Toll_tir_struct_dom_sf"/>
</dbReference>
<dbReference type="PROSITE" id="PS50104">
    <property type="entry name" value="TIR"/>
    <property type="match status" value="1"/>
</dbReference>